<keyword evidence="2" id="KW-1185">Reference proteome</keyword>
<dbReference type="AlphaFoldDB" id="A0A8T3BQ95"/>
<evidence type="ECO:0000313" key="1">
    <source>
        <dbReference type="EMBL" id="KAI0519405.1"/>
    </source>
</evidence>
<dbReference type="SMR" id="A0A8T3BQ95"/>
<protein>
    <submittedName>
        <fullName evidence="1">Uncharacterized protein</fullName>
    </submittedName>
</protein>
<name>A0A8T3BQ95_DENNO</name>
<accession>A0A8T3BQ95</accession>
<dbReference type="Proteomes" id="UP000829196">
    <property type="component" value="Unassembled WGS sequence"/>
</dbReference>
<comment type="caution">
    <text evidence="1">The sequence shown here is derived from an EMBL/GenBank/DDBJ whole genome shotgun (WGS) entry which is preliminary data.</text>
</comment>
<sequence length="94" mass="10750">MQRNETRVAQGRPTLGWLEASRSGRARDAGVKSREVRDAGCCRVWRLEKTSGRRTESRIRTRLLQVRREQSPSSGWSRMNGMIGEAGLRLTSYE</sequence>
<evidence type="ECO:0000313" key="2">
    <source>
        <dbReference type="Proteomes" id="UP000829196"/>
    </source>
</evidence>
<dbReference type="EMBL" id="JAGYWB010000006">
    <property type="protein sequence ID" value="KAI0519405.1"/>
    <property type="molecule type" value="Genomic_DNA"/>
</dbReference>
<organism evidence="1 2">
    <name type="scientific">Dendrobium nobile</name>
    <name type="common">Orchid</name>
    <dbReference type="NCBI Taxonomy" id="94219"/>
    <lineage>
        <taxon>Eukaryota</taxon>
        <taxon>Viridiplantae</taxon>
        <taxon>Streptophyta</taxon>
        <taxon>Embryophyta</taxon>
        <taxon>Tracheophyta</taxon>
        <taxon>Spermatophyta</taxon>
        <taxon>Magnoliopsida</taxon>
        <taxon>Liliopsida</taxon>
        <taxon>Asparagales</taxon>
        <taxon>Orchidaceae</taxon>
        <taxon>Epidendroideae</taxon>
        <taxon>Malaxideae</taxon>
        <taxon>Dendrobiinae</taxon>
        <taxon>Dendrobium</taxon>
    </lineage>
</organism>
<proteinExistence type="predicted"/>
<gene>
    <name evidence="1" type="ORF">KFK09_006851</name>
</gene>
<reference evidence="1" key="1">
    <citation type="journal article" date="2022" name="Front. Genet.">
        <title>Chromosome-Scale Assembly of the Dendrobium nobile Genome Provides Insights Into the Molecular Mechanism of the Biosynthesis of the Medicinal Active Ingredient of Dendrobium.</title>
        <authorList>
            <person name="Xu Q."/>
            <person name="Niu S.-C."/>
            <person name="Li K.-L."/>
            <person name="Zheng P.-J."/>
            <person name="Zhang X.-J."/>
            <person name="Jia Y."/>
            <person name="Liu Y."/>
            <person name="Niu Y.-X."/>
            <person name="Yu L.-H."/>
            <person name="Chen D.-F."/>
            <person name="Zhang G.-Q."/>
        </authorList>
    </citation>
    <scope>NUCLEOTIDE SEQUENCE</scope>
    <source>
        <tissue evidence="1">Leaf</tissue>
    </source>
</reference>